<evidence type="ECO:0000313" key="2">
    <source>
        <dbReference type="EMBL" id="JAT69941.1"/>
    </source>
</evidence>
<gene>
    <name evidence="2" type="ORF">g.57151</name>
</gene>
<dbReference type="AlphaFoldDB" id="A0A1D1ZSY2"/>
<name>A0A1D1ZSY2_AUXPR</name>
<protein>
    <submittedName>
        <fullName evidence="2">Uncharacterized protein</fullName>
    </submittedName>
</protein>
<accession>A0A1D1ZSY2</accession>
<feature type="region of interest" description="Disordered" evidence="1">
    <location>
        <begin position="56"/>
        <end position="84"/>
    </location>
</feature>
<reference evidence="2" key="1">
    <citation type="submission" date="2015-08" db="EMBL/GenBank/DDBJ databases">
        <authorList>
            <person name="Babu N.S."/>
            <person name="Beckwith C.J."/>
            <person name="Beseler K.G."/>
            <person name="Brison A."/>
            <person name="Carone J.V."/>
            <person name="Caskin T.P."/>
            <person name="Diamond M."/>
            <person name="Durham M.E."/>
            <person name="Foxe J.M."/>
            <person name="Go M."/>
            <person name="Henderson B.A."/>
            <person name="Jones I.B."/>
            <person name="McGettigan J.A."/>
            <person name="Micheletti S.J."/>
            <person name="Nasrallah M.E."/>
            <person name="Ortiz D."/>
            <person name="Piller C.R."/>
            <person name="Privatt S.R."/>
            <person name="Schneider S.L."/>
            <person name="Sharp S."/>
            <person name="Smith T.C."/>
            <person name="Stanton J.D."/>
            <person name="Ullery H.E."/>
            <person name="Wilson R.J."/>
            <person name="Serrano M.G."/>
            <person name="Buck G."/>
            <person name="Lee V."/>
            <person name="Wang Y."/>
            <person name="Carvalho R."/>
            <person name="Voegtly L."/>
            <person name="Shi R."/>
            <person name="Duckworth R."/>
            <person name="Johnson A."/>
            <person name="Loviza R."/>
            <person name="Walstead R."/>
            <person name="Shah Z."/>
            <person name="Kiflezghi M."/>
            <person name="Wade K."/>
            <person name="Ball S.L."/>
            <person name="Bradley K.W."/>
            <person name="Asai D.J."/>
            <person name="Bowman C.A."/>
            <person name="Russell D.A."/>
            <person name="Pope W.H."/>
            <person name="Jacobs-Sera D."/>
            <person name="Hendrix R.W."/>
            <person name="Hatfull G.F."/>
        </authorList>
    </citation>
    <scope>NUCLEOTIDE SEQUENCE</scope>
</reference>
<proteinExistence type="predicted"/>
<evidence type="ECO:0000256" key="1">
    <source>
        <dbReference type="SAM" id="MobiDB-lite"/>
    </source>
</evidence>
<sequence length="220" mass="22439">EAREGRAGRARGPDAAGPGHRTERRTVEREDGRGLHATGAIDRRLRWCSRDGKLPWGSMTGTQLGPASPTPPPPAGCMTHERRPPPPFPSVQLAICLAAAWTAAGRPNPDRTLEVLCSLPLGTGQVEAVGALLRAGAAPSRSAAALVVRALGAGQAPDLAAAATAALEAGPPLAAAWWGAGLGEAVAAAAGRKALAPDLRRRLHAWLERAAPCAAQVGAS</sequence>
<organism evidence="2">
    <name type="scientific">Auxenochlorella protothecoides</name>
    <name type="common">Green microalga</name>
    <name type="synonym">Chlorella protothecoides</name>
    <dbReference type="NCBI Taxonomy" id="3075"/>
    <lineage>
        <taxon>Eukaryota</taxon>
        <taxon>Viridiplantae</taxon>
        <taxon>Chlorophyta</taxon>
        <taxon>core chlorophytes</taxon>
        <taxon>Trebouxiophyceae</taxon>
        <taxon>Chlorellales</taxon>
        <taxon>Chlorellaceae</taxon>
        <taxon>Auxenochlorella</taxon>
    </lineage>
</organism>
<feature type="non-terminal residue" evidence="2">
    <location>
        <position position="1"/>
    </location>
</feature>
<dbReference type="EMBL" id="GDKF01008681">
    <property type="protein sequence ID" value="JAT69941.1"/>
    <property type="molecule type" value="Transcribed_RNA"/>
</dbReference>
<feature type="region of interest" description="Disordered" evidence="1">
    <location>
        <begin position="1"/>
        <end position="42"/>
    </location>
</feature>
<feature type="compositionally biased region" description="Basic and acidic residues" evidence="1">
    <location>
        <begin position="20"/>
        <end position="34"/>
    </location>
</feature>